<feature type="chain" id="PRO_5046477521" evidence="1">
    <location>
        <begin position="20"/>
        <end position="232"/>
    </location>
</feature>
<evidence type="ECO:0000313" key="4">
    <source>
        <dbReference type="Proteomes" id="UP001595791"/>
    </source>
</evidence>
<protein>
    <submittedName>
        <fullName evidence="3">Substrate-binding periplasmic protein</fullName>
    </submittedName>
</protein>
<dbReference type="SUPFAM" id="SSF53850">
    <property type="entry name" value="Periplasmic binding protein-like II"/>
    <property type="match status" value="1"/>
</dbReference>
<dbReference type="PANTHER" id="PTHR38834">
    <property type="entry name" value="PERIPLASMIC SUBSTRATE BINDING PROTEIN FAMILY 3"/>
    <property type="match status" value="1"/>
</dbReference>
<comment type="caution">
    <text evidence="3">The sequence shown here is derived from an EMBL/GenBank/DDBJ whole genome shotgun (WGS) entry which is preliminary data.</text>
</comment>
<organism evidence="3 4">
    <name type="scientific">Chitinimonas lacunae</name>
    <dbReference type="NCBI Taxonomy" id="1963018"/>
    <lineage>
        <taxon>Bacteria</taxon>
        <taxon>Pseudomonadati</taxon>
        <taxon>Pseudomonadota</taxon>
        <taxon>Betaproteobacteria</taxon>
        <taxon>Neisseriales</taxon>
        <taxon>Chitinibacteraceae</taxon>
        <taxon>Chitinimonas</taxon>
    </lineage>
</organism>
<keyword evidence="4" id="KW-1185">Reference proteome</keyword>
<feature type="domain" description="Solute-binding protein family 3/N-terminal" evidence="2">
    <location>
        <begin position="19"/>
        <end position="232"/>
    </location>
</feature>
<name>A0ABV8MRA6_9NEIS</name>
<dbReference type="EMBL" id="JBHSBU010000001">
    <property type="protein sequence ID" value="MFC4159825.1"/>
    <property type="molecule type" value="Genomic_DNA"/>
</dbReference>
<evidence type="ECO:0000259" key="2">
    <source>
        <dbReference type="SMART" id="SM00062"/>
    </source>
</evidence>
<dbReference type="Pfam" id="PF00497">
    <property type="entry name" value="SBP_bac_3"/>
    <property type="match status" value="1"/>
</dbReference>
<feature type="signal peptide" evidence="1">
    <location>
        <begin position="1"/>
        <end position="19"/>
    </location>
</feature>
<dbReference type="Gene3D" id="3.40.190.10">
    <property type="entry name" value="Periplasmic binding protein-like II"/>
    <property type="match status" value="2"/>
</dbReference>
<gene>
    <name evidence="3" type="ORF">ACFOW7_10755</name>
</gene>
<proteinExistence type="predicted"/>
<dbReference type="PANTHER" id="PTHR38834:SF3">
    <property type="entry name" value="SOLUTE-BINDING PROTEIN FAMILY 3_N-TERMINAL DOMAIN-CONTAINING PROTEIN"/>
    <property type="match status" value="1"/>
</dbReference>
<accession>A0ABV8MRA6</accession>
<dbReference type="RefSeq" id="WP_378163997.1">
    <property type="nucleotide sequence ID" value="NZ_JBHSBU010000001.1"/>
</dbReference>
<dbReference type="InterPro" id="IPR001638">
    <property type="entry name" value="Solute-binding_3/MltF_N"/>
</dbReference>
<evidence type="ECO:0000256" key="1">
    <source>
        <dbReference type="SAM" id="SignalP"/>
    </source>
</evidence>
<dbReference type="SMART" id="SM00062">
    <property type="entry name" value="PBPb"/>
    <property type="match status" value="1"/>
</dbReference>
<keyword evidence="1" id="KW-0732">Signal</keyword>
<evidence type="ECO:0000313" key="3">
    <source>
        <dbReference type="EMBL" id="MFC4159825.1"/>
    </source>
</evidence>
<sequence>MRRIFAPALLSALALPALALNLTTEDYPPYNMTQGGKVGGLATEIVEEMAKRAQVPVKIGLFPWERAYNMAQSDPDTCVYSTTRTPQREALFKWVGPLVNNDWVLYAVDNAKPIAKIEDAKNAKIGGYRGDAIAVFLKENGYKVEETTNDSQNPEKLKAGRIDYWATGKQLGAYLAKQKGITGIKPILTFKETQMYLACGKSVPDATITKLNDALKAMQGDGTMDKINKKYL</sequence>
<dbReference type="Proteomes" id="UP001595791">
    <property type="component" value="Unassembled WGS sequence"/>
</dbReference>
<reference evidence="4" key="1">
    <citation type="journal article" date="2019" name="Int. J. Syst. Evol. Microbiol.">
        <title>The Global Catalogue of Microorganisms (GCM) 10K type strain sequencing project: providing services to taxonomists for standard genome sequencing and annotation.</title>
        <authorList>
            <consortium name="The Broad Institute Genomics Platform"/>
            <consortium name="The Broad Institute Genome Sequencing Center for Infectious Disease"/>
            <person name="Wu L."/>
            <person name="Ma J."/>
        </authorList>
    </citation>
    <scope>NUCLEOTIDE SEQUENCE [LARGE SCALE GENOMIC DNA]</scope>
    <source>
        <strain evidence="4">LMG 29894</strain>
    </source>
</reference>